<proteinExistence type="predicted"/>
<keyword evidence="2" id="KW-1185">Reference proteome</keyword>
<protein>
    <submittedName>
        <fullName evidence="1">Uncharacterized protein</fullName>
    </submittedName>
</protein>
<accession>A0A368VS25</accession>
<comment type="caution">
    <text evidence="1">The sequence shown here is derived from an EMBL/GenBank/DDBJ whole genome shotgun (WGS) entry which is preliminary data.</text>
</comment>
<dbReference type="EMBL" id="QPJD01000011">
    <property type="protein sequence ID" value="RCW44777.1"/>
    <property type="molecule type" value="Genomic_DNA"/>
</dbReference>
<reference evidence="1 2" key="1">
    <citation type="submission" date="2018-07" db="EMBL/GenBank/DDBJ databases">
        <title>Genomic Encyclopedia of Type Strains, Phase III (KMG-III): the genomes of soil and plant-associated and newly described type strains.</title>
        <authorList>
            <person name="Whitman W."/>
        </authorList>
    </citation>
    <scope>NUCLEOTIDE SEQUENCE [LARGE SCALE GENOMIC DNA]</scope>
    <source>
        <strain evidence="1 2">CECT 7506</strain>
    </source>
</reference>
<name>A0A368VS25_9BACL</name>
<evidence type="ECO:0000313" key="1">
    <source>
        <dbReference type="EMBL" id="RCW44777.1"/>
    </source>
</evidence>
<gene>
    <name evidence="1" type="ORF">DFP97_1112</name>
</gene>
<sequence>MISVLSKSARAAFAWAFSLSERIRFIYRNLYENEFCIFDYFVKFYNLQSFFANDILFLVASETHTKTE</sequence>
<organism evidence="1 2">
    <name type="scientific">Paenibacillus prosopidis</name>
    <dbReference type="NCBI Taxonomy" id="630520"/>
    <lineage>
        <taxon>Bacteria</taxon>
        <taxon>Bacillati</taxon>
        <taxon>Bacillota</taxon>
        <taxon>Bacilli</taxon>
        <taxon>Bacillales</taxon>
        <taxon>Paenibacillaceae</taxon>
        <taxon>Paenibacillus</taxon>
    </lineage>
</organism>
<evidence type="ECO:0000313" key="2">
    <source>
        <dbReference type="Proteomes" id="UP000252415"/>
    </source>
</evidence>
<dbReference type="AlphaFoldDB" id="A0A368VS25"/>
<dbReference type="Proteomes" id="UP000252415">
    <property type="component" value="Unassembled WGS sequence"/>
</dbReference>